<keyword evidence="2" id="KW-0472">Membrane</keyword>
<dbReference type="EMBL" id="AZFZ01000078">
    <property type="protein sequence ID" value="KRM40610.1"/>
    <property type="molecule type" value="Genomic_DNA"/>
</dbReference>
<feature type="domain" description="HTH cro/C1-type" evidence="3">
    <location>
        <begin position="7"/>
        <end position="60"/>
    </location>
</feature>
<feature type="transmembrane region" description="Helical" evidence="2">
    <location>
        <begin position="127"/>
        <end position="148"/>
    </location>
</feature>
<dbReference type="SUPFAM" id="SSF47413">
    <property type="entry name" value="lambda repressor-like DNA-binding domains"/>
    <property type="match status" value="1"/>
</dbReference>
<accession>A0A0R1YE30</accession>
<sequence length="210" mass="23784">MMTNNKIADLRKQRGWTQEHLAEVSQVNPRTIQRLEAGEDASLETLRMVANALGVQIGDLFESISDSNKGKEIEGFDKQKADQTHQWLVLHKFYRLCLIVGFVILMLILISLVSLTDNDRILDIAGIAWLILWPIGLGVIKVFQTVWIEPRLSRKYPLAESLNPAYNNDLKGTTKKHSGLWIAGIIILVILMIAVIWAGLNFYLFKLFGI</sequence>
<dbReference type="AlphaFoldDB" id="A0A0R1YE30"/>
<comment type="caution">
    <text evidence="4">The sequence shown here is derived from an EMBL/GenBank/DDBJ whole genome shotgun (WGS) entry which is preliminary data.</text>
</comment>
<evidence type="ECO:0000256" key="1">
    <source>
        <dbReference type="ARBA" id="ARBA00023125"/>
    </source>
</evidence>
<evidence type="ECO:0000256" key="2">
    <source>
        <dbReference type="SAM" id="Phobius"/>
    </source>
</evidence>
<dbReference type="PANTHER" id="PTHR46558:SF4">
    <property type="entry name" value="DNA-BIDING PHAGE PROTEIN"/>
    <property type="match status" value="1"/>
</dbReference>
<dbReference type="InterPro" id="IPR001387">
    <property type="entry name" value="Cro/C1-type_HTH"/>
</dbReference>
<dbReference type="Proteomes" id="UP000051010">
    <property type="component" value="Unassembled WGS sequence"/>
</dbReference>
<keyword evidence="1 4" id="KW-0238">DNA-binding</keyword>
<proteinExistence type="predicted"/>
<dbReference type="Gene3D" id="1.10.260.40">
    <property type="entry name" value="lambda repressor-like DNA-binding domains"/>
    <property type="match status" value="1"/>
</dbReference>
<dbReference type="InterPro" id="IPR010982">
    <property type="entry name" value="Lambda_DNA-bd_dom_sf"/>
</dbReference>
<dbReference type="Pfam" id="PF01381">
    <property type="entry name" value="HTH_3"/>
    <property type="match status" value="1"/>
</dbReference>
<evidence type="ECO:0000259" key="3">
    <source>
        <dbReference type="PROSITE" id="PS50943"/>
    </source>
</evidence>
<gene>
    <name evidence="4" type="ORF">FD47_GL002726</name>
</gene>
<evidence type="ECO:0000313" key="5">
    <source>
        <dbReference type="Proteomes" id="UP000051010"/>
    </source>
</evidence>
<dbReference type="GO" id="GO:0003677">
    <property type="term" value="F:DNA binding"/>
    <property type="evidence" value="ECO:0007669"/>
    <property type="project" value="UniProtKB-KW"/>
</dbReference>
<feature type="transmembrane region" description="Helical" evidence="2">
    <location>
        <begin position="93"/>
        <end position="115"/>
    </location>
</feature>
<keyword evidence="2" id="KW-1133">Transmembrane helix</keyword>
<dbReference type="SMART" id="SM00530">
    <property type="entry name" value="HTH_XRE"/>
    <property type="match status" value="1"/>
</dbReference>
<dbReference type="PATRIC" id="fig|1423786.4.peg.2866"/>
<dbReference type="PANTHER" id="PTHR46558">
    <property type="entry name" value="TRACRIPTIONAL REGULATORY PROTEIN-RELATED-RELATED"/>
    <property type="match status" value="1"/>
</dbReference>
<organism evidence="4 5">
    <name type="scientific">Lentilactobacillus parafarraginis DSM 18390 = JCM 14109</name>
    <dbReference type="NCBI Taxonomy" id="1423786"/>
    <lineage>
        <taxon>Bacteria</taxon>
        <taxon>Bacillati</taxon>
        <taxon>Bacillota</taxon>
        <taxon>Bacilli</taxon>
        <taxon>Lactobacillales</taxon>
        <taxon>Lactobacillaceae</taxon>
        <taxon>Lentilactobacillus</taxon>
    </lineage>
</organism>
<keyword evidence="2" id="KW-0812">Transmembrane</keyword>
<name>A0A0R1YE30_9LACO</name>
<dbReference type="PROSITE" id="PS50943">
    <property type="entry name" value="HTH_CROC1"/>
    <property type="match status" value="1"/>
</dbReference>
<feature type="transmembrane region" description="Helical" evidence="2">
    <location>
        <begin position="180"/>
        <end position="205"/>
    </location>
</feature>
<reference evidence="4 5" key="1">
    <citation type="journal article" date="2015" name="Genome Announc.">
        <title>Expanding the biotechnology potential of lactobacilli through comparative genomics of 213 strains and associated genera.</title>
        <authorList>
            <person name="Sun Z."/>
            <person name="Harris H.M."/>
            <person name="McCann A."/>
            <person name="Guo C."/>
            <person name="Argimon S."/>
            <person name="Zhang W."/>
            <person name="Yang X."/>
            <person name="Jeffery I.B."/>
            <person name="Cooney J.C."/>
            <person name="Kagawa T.F."/>
            <person name="Liu W."/>
            <person name="Song Y."/>
            <person name="Salvetti E."/>
            <person name="Wrobel A."/>
            <person name="Rasinkangas P."/>
            <person name="Parkhill J."/>
            <person name="Rea M.C."/>
            <person name="O'Sullivan O."/>
            <person name="Ritari J."/>
            <person name="Douillard F.P."/>
            <person name="Paul Ross R."/>
            <person name="Yang R."/>
            <person name="Briner A.E."/>
            <person name="Felis G.E."/>
            <person name="de Vos W.M."/>
            <person name="Barrangou R."/>
            <person name="Klaenhammer T.R."/>
            <person name="Caufield P.W."/>
            <person name="Cui Y."/>
            <person name="Zhang H."/>
            <person name="O'Toole P.W."/>
        </authorList>
    </citation>
    <scope>NUCLEOTIDE SEQUENCE [LARGE SCALE GENOMIC DNA]</scope>
    <source>
        <strain evidence="4 5">DSM 18390</strain>
    </source>
</reference>
<dbReference type="CDD" id="cd00093">
    <property type="entry name" value="HTH_XRE"/>
    <property type="match status" value="1"/>
</dbReference>
<dbReference type="RefSeq" id="WP_054736295.1">
    <property type="nucleotide sequence ID" value="NZ_AZFZ01000078.1"/>
</dbReference>
<protein>
    <submittedName>
        <fullName evidence="4">DNA-binding helix-turn-helix protein</fullName>
    </submittedName>
</protein>
<evidence type="ECO:0000313" key="4">
    <source>
        <dbReference type="EMBL" id="KRM40610.1"/>
    </source>
</evidence>